<evidence type="ECO:0000313" key="8">
    <source>
        <dbReference type="Proteomes" id="UP001060771"/>
    </source>
</evidence>
<dbReference type="Pfam" id="PF20696">
    <property type="entry name" value="UbiD_C"/>
    <property type="match status" value="1"/>
</dbReference>
<dbReference type="InterPro" id="IPR002830">
    <property type="entry name" value="UbiD"/>
</dbReference>
<feature type="domain" description="3-octaprenyl-4-hydroxybenzoate carboxy-lyase-like N-terminal" evidence="3">
    <location>
        <begin position="10"/>
        <end position="81"/>
    </location>
</feature>
<dbReference type="InterPro" id="IPR048304">
    <property type="entry name" value="UbiD_Rift_dom"/>
</dbReference>
<dbReference type="SUPFAM" id="SSF50475">
    <property type="entry name" value="FMN-binding split barrel"/>
    <property type="match status" value="1"/>
</dbReference>
<organism evidence="6 7">
    <name type="scientific">Vulcanisaeta souniana JCM 11219</name>
    <dbReference type="NCBI Taxonomy" id="1293586"/>
    <lineage>
        <taxon>Archaea</taxon>
        <taxon>Thermoproteota</taxon>
        <taxon>Thermoprotei</taxon>
        <taxon>Thermoproteales</taxon>
        <taxon>Thermoproteaceae</taxon>
        <taxon>Vulcanisaeta</taxon>
    </lineage>
</organism>
<gene>
    <name evidence="6" type="ORF">GCM10007112_08660</name>
    <name evidence="5" type="ORF">Vsou_06500</name>
</gene>
<dbReference type="SUPFAM" id="SSF143968">
    <property type="entry name" value="UbiD C-terminal domain-like"/>
    <property type="match status" value="1"/>
</dbReference>
<dbReference type="InterPro" id="IPR049381">
    <property type="entry name" value="UbiD-like_C"/>
</dbReference>
<reference evidence="5" key="4">
    <citation type="journal article" date="2023" name="Microbiol. Resour. Announc.">
        <title>Complete Genome Sequence of Vulcanisaeta souniana Strain IC-059, a Hyperthermophilic Archaeon Isolated from Hot Spring Water in Japan.</title>
        <authorList>
            <person name="Kato S."/>
            <person name="Itoh T."/>
            <person name="Wu L."/>
            <person name="Ma J."/>
            <person name="Ohkuma M."/>
        </authorList>
    </citation>
    <scope>NUCLEOTIDE SEQUENCE</scope>
    <source>
        <strain evidence="5">JCM 11219</strain>
    </source>
</reference>
<name>A0A830E1V7_9CREN</name>
<evidence type="ECO:0000259" key="2">
    <source>
        <dbReference type="Pfam" id="PF01977"/>
    </source>
</evidence>
<evidence type="ECO:0000313" key="6">
    <source>
        <dbReference type="EMBL" id="GGI74101.1"/>
    </source>
</evidence>
<reference evidence="6" key="1">
    <citation type="journal article" date="2014" name="Int. J. Syst. Evol. Microbiol.">
        <title>Complete genome sequence of Corynebacterium casei LMG S-19264T (=DSM 44701T), isolated from a smear-ripened cheese.</title>
        <authorList>
            <consortium name="US DOE Joint Genome Institute (JGI-PGF)"/>
            <person name="Walter F."/>
            <person name="Albersmeier A."/>
            <person name="Kalinowski J."/>
            <person name="Ruckert C."/>
        </authorList>
    </citation>
    <scope>NUCLEOTIDE SEQUENCE</scope>
    <source>
        <strain evidence="6">JCM 11219</strain>
    </source>
</reference>
<dbReference type="Proteomes" id="UP000657075">
    <property type="component" value="Unassembled WGS sequence"/>
</dbReference>
<dbReference type="EMBL" id="BMNM01000002">
    <property type="protein sequence ID" value="GGI74101.1"/>
    <property type="molecule type" value="Genomic_DNA"/>
</dbReference>
<sequence length="475" mass="53194">MVIKDLRAFIKVLEERNELIRIDEPLSVDLEVAALLRELMYRGGPAVIIERTKEGTLPIVGNLFGKWDRVMLSMENNDPEIATSRLADLLNIRVPQGLADALKSINELRKFSQYFPKNVGNGAVKEQEWSAIDLTKIPAIRQWVHEPGRFITFGITFVKYGNYRNFGYYRLQVIGRDRFVMHWQPWRRSAMYGELGDKAEVAIVFGPDPVTMLMAGVSIPHPLDKLLVTGVLRGEGVELVRGSTVDVEYPANAELVIEGELTGEYVREGPFGDHVGVYSIAKEYPVVKVKAIYSRRNPIVPVTVTGKPVLEDGNIIRFGTKVVKSPLRLLLPELVDLEIPPEGLGFVIIASIRKRYPGHARRVMTTLWGLVPVLGKLMIVVDDDVNVRDWGQVMYAVAAHVNPSRDILIIDNYPVEELDPSTPVPNLGSKVGIDATRKLPEEYGGREYPMDATAPSDVINRVRRIVDSILGKSRN</sequence>
<dbReference type="AlphaFoldDB" id="A0A830E1V7"/>
<evidence type="ECO:0000313" key="7">
    <source>
        <dbReference type="Proteomes" id="UP000657075"/>
    </source>
</evidence>
<dbReference type="Gene3D" id="3.40.1670.10">
    <property type="entry name" value="UbiD C-terminal domain-like"/>
    <property type="match status" value="1"/>
</dbReference>
<dbReference type="PANTHER" id="PTHR30108">
    <property type="entry name" value="3-OCTAPRENYL-4-HYDROXYBENZOATE CARBOXY-LYASE-RELATED"/>
    <property type="match status" value="1"/>
</dbReference>
<dbReference type="Pfam" id="PF01977">
    <property type="entry name" value="UbiD"/>
    <property type="match status" value="1"/>
</dbReference>
<protein>
    <recommendedName>
        <fullName evidence="9">UbiD family decarboxylase</fullName>
    </recommendedName>
</protein>
<feature type="domain" description="3-octaprenyl-4-hydroxybenzoate carboxy-lyase-like Rift-related" evidence="2">
    <location>
        <begin position="121"/>
        <end position="308"/>
    </location>
</feature>
<proteinExistence type="inferred from homology"/>
<dbReference type="Proteomes" id="UP001060771">
    <property type="component" value="Chromosome"/>
</dbReference>
<dbReference type="RefSeq" id="WP_188602832.1">
    <property type="nucleotide sequence ID" value="NZ_AP026830.1"/>
</dbReference>
<dbReference type="GO" id="GO:0016831">
    <property type="term" value="F:carboxy-lyase activity"/>
    <property type="evidence" value="ECO:0007669"/>
    <property type="project" value="InterPro"/>
</dbReference>
<evidence type="ECO:0008006" key="9">
    <source>
        <dbReference type="Google" id="ProtNLM"/>
    </source>
</evidence>
<dbReference type="Pfam" id="PF20695">
    <property type="entry name" value="UbiD_N"/>
    <property type="match status" value="1"/>
</dbReference>
<evidence type="ECO:0000256" key="1">
    <source>
        <dbReference type="ARBA" id="ARBA00010021"/>
    </source>
</evidence>
<keyword evidence="8" id="KW-1185">Reference proteome</keyword>
<dbReference type="InterPro" id="IPR049383">
    <property type="entry name" value="UbiD-like_N"/>
</dbReference>
<feature type="domain" description="3-octaprenyl-4-hydroxybenzoate carboxy-lyase-like C-terminal" evidence="4">
    <location>
        <begin position="327"/>
        <end position="435"/>
    </location>
</feature>
<reference evidence="8" key="3">
    <citation type="submission" date="2022-09" db="EMBL/GenBank/DDBJ databases">
        <title>Complete genome sequence of Vulcanisaeta souniana.</title>
        <authorList>
            <person name="Kato S."/>
            <person name="Itoh T."/>
            <person name="Ohkuma M."/>
        </authorList>
    </citation>
    <scope>NUCLEOTIDE SEQUENCE [LARGE SCALE GENOMIC DNA]</scope>
    <source>
        <strain evidence="8">JCM 11219</strain>
    </source>
</reference>
<evidence type="ECO:0000259" key="3">
    <source>
        <dbReference type="Pfam" id="PF20695"/>
    </source>
</evidence>
<comment type="similarity">
    <text evidence="1">Belongs to the UbiD family.</text>
</comment>
<dbReference type="GeneID" id="76206205"/>
<dbReference type="OrthoDB" id="8480at2157"/>
<evidence type="ECO:0000259" key="4">
    <source>
        <dbReference type="Pfam" id="PF20696"/>
    </source>
</evidence>
<reference evidence="6" key="2">
    <citation type="submission" date="2020-09" db="EMBL/GenBank/DDBJ databases">
        <authorList>
            <person name="Sun Q."/>
            <person name="Ohkuma M."/>
        </authorList>
    </citation>
    <scope>NUCLEOTIDE SEQUENCE</scope>
    <source>
        <strain evidence="6">JCM 11219</strain>
    </source>
</reference>
<dbReference type="EMBL" id="AP026830">
    <property type="protein sequence ID" value="BDR91557.1"/>
    <property type="molecule type" value="Genomic_DNA"/>
</dbReference>
<evidence type="ECO:0000313" key="5">
    <source>
        <dbReference type="EMBL" id="BDR91557.1"/>
    </source>
</evidence>
<dbReference type="PANTHER" id="PTHR30108:SF17">
    <property type="entry name" value="FERULIC ACID DECARBOXYLASE 1"/>
    <property type="match status" value="1"/>
</dbReference>
<dbReference type="NCBIfam" id="TIGR00148">
    <property type="entry name" value="UbiD family decarboxylase"/>
    <property type="match status" value="1"/>
</dbReference>
<dbReference type="GO" id="GO:0005737">
    <property type="term" value="C:cytoplasm"/>
    <property type="evidence" value="ECO:0007669"/>
    <property type="project" value="TreeGrafter"/>
</dbReference>
<accession>A0A830E1V7</accession>